<organism evidence="1">
    <name type="scientific">Spongospora subterranea</name>
    <dbReference type="NCBI Taxonomy" id="70186"/>
    <lineage>
        <taxon>Eukaryota</taxon>
        <taxon>Sar</taxon>
        <taxon>Rhizaria</taxon>
        <taxon>Endomyxa</taxon>
        <taxon>Phytomyxea</taxon>
        <taxon>Plasmodiophorida</taxon>
        <taxon>Plasmodiophoridae</taxon>
        <taxon>Spongospora</taxon>
    </lineage>
</organism>
<proteinExistence type="predicted"/>
<sequence>MLGLAAIIFFDAIRFLVLVISHFSSTPIPRQRSIHSLLQMVFRSHCIPSRAQKTDESSAMEIRFYRPTVQLIYSMWIHPQSQYHTIILNLSDMGEWTVSGVCSATSPGDWLCRDRSTGHRGNIL</sequence>
<dbReference type="AlphaFoldDB" id="A0A0H5R3X3"/>
<reference evidence="1" key="1">
    <citation type="submission" date="2015-04" db="EMBL/GenBank/DDBJ databases">
        <title>The genome sequence of the plant pathogenic Rhizarian Plasmodiophora brassicae reveals insights in its biotrophic life cycle and the origin of chitin synthesis.</title>
        <authorList>
            <person name="Schwelm A."/>
            <person name="Fogelqvist J."/>
            <person name="Knaust A."/>
            <person name="Julke S."/>
            <person name="Lilja T."/>
            <person name="Dhandapani V."/>
            <person name="Bonilla-Rosso G."/>
            <person name="Karlsson M."/>
            <person name="Shevchenko A."/>
            <person name="Choi S.R."/>
            <person name="Kim H.G."/>
            <person name="Park J.Y."/>
            <person name="Lim Y.P."/>
            <person name="Ludwig-Muller J."/>
            <person name="Dixelius C."/>
        </authorList>
    </citation>
    <scope>NUCLEOTIDE SEQUENCE</scope>
    <source>
        <tissue evidence="1">Potato root galls</tissue>
    </source>
</reference>
<feature type="non-terminal residue" evidence="1">
    <location>
        <position position="124"/>
    </location>
</feature>
<dbReference type="EMBL" id="HACM01008458">
    <property type="protein sequence ID" value="CRZ08900.1"/>
    <property type="molecule type" value="Transcribed_RNA"/>
</dbReference>
<protein>
    <submittedName>
        <fullName evidence="1">Uncharacterized protein</fullName>
    </submittedName>
</protein>
<evidence type="ECO:0000313" key="1">
    <source>
        <dbReference type="EMBL" id="CRZ08900.1"/>
    </source>
</evidence>
<name>A0A0H5R3X3_9EUKA</name>
<accession>A0A0H5R3X3</accession>